<name>A0ABT0SQA5_9GAMM</name>
<gene>
    <name evidence="3" type="primary">grpE</name>
    <name evidence="3" type="ORF">M8006_07135</name>
</gene>
<evidence type="ECO:0000313" key="3">
    <source>
        <dbReference type="EMBL" id="MCL7929758.1"/>
    </source>
</evidence>
<dbReference type="EMBL" id="JAMJPJ010000008">
    <property type="protein sequence ID" value="MCL7929758.1"/>
    <property type="molecule type" value="Genomic_DNA"/>
</dbReference>
<evidence type="ECO:0000313" key="4">
    <source>
        <dbReference type="Proteomes" id="UP001165308"/>
    </source>
</evidence>
<dbReference type="Gene3D" id="2.30.22.10">
    <property type="entry name" value="Head domain of nucleotide exchange factor GrpE"/>
    <property type="match status" value="1"/>
</dbReference>
<accession>A0ABT0SQA5</accession>
<organism evidence="3 4">
    <name type="scientific">Halomonas llamarensis</name>
    <dbReference type="NCBI Taxonomy" id="2945104"/>
    <lineage>
        <taxon>Bacteria</taxon>
        <taxon>Pseudomonadati</taxon>
        <taxon>Pseudomonadota</taxon>
        <taxon>Gammaproteobacteria</taxon>
        <taxon>Oceanospirillales</taxon>
        <taxon>Halomonadaceae</taxon>
        <taxon>Halomonas</taxon>
    </lineage>
</organism>
<feature type="coiled-coil region" evidence="2">
    <location>
        <begin position="53"/>
        <end position="94"/>
    </location>
</feature>
<comment type="caution">
    <text evidence="3">The sequence shown here is derived from an EMBL/GenBank/DDBJ whole genome shotgun (WGS) entry which is preliminary data.</text>
</comment>
<dbReference type="Proteomes" id="UP001165308">
    <property type="component" value="Unassembled WGS sequence"/>
</dbReference>
<protein>
    <submittedName>
        <fullName evidence="3">Nucleotide exchange factor GrpE</fullName>
    </submittedName>
</protein>
<dbReference type="Pfam" id="PF01025">
    <property type="entry name" value="GrpE"/>
    <property type="match status" value="1"/>
</dbReference>
<keyword evidence="1" id="KW-0143">Chaperone</keyword>
<keyword evidence="4" id="KW-1185">Reference proteome</keyword>
<dbReference type="SUPFAM" id="SSF51064">
    <property type="entry name" value="Head domain of nucleotide exchange factor GrpE"/>
    <property type="match status" value="1"/>
</dbReference>
<dbReference type="RefSeq" id="WP_250080768.1">
    <property type="nucleotide sequence ID" value="NZ_JAMJPJ010000008.1"/>
</dbReference>
<sequence>MDKDQQEQLLERFRTYLQTPGSQETDEQALDAPDLFSLLAELAALKSEVKIESRQFKTALEQFRELFDRLEQDKSRLEQQLSQQSAQHQAQQREQERDLLLEMIDLRDRLQAGHTQAQRYTPGWLARRSDATTFVRGMAQGMAMNLERLDGILTRREVRPVQSLGQPFDPHTMQAADIAYDVDRPEGEVLDELRPGYWHGTRLLRLAEVIVNKPPVPDTHTSH</sequence>
<evidence type="ECO:0000256" key="1">
    <source>
        <dbReference type="ARBA" id="ARBA00023186"/>
    </source>
</evidence>
<dbReference type="InterPro" id="IPR009012">
    <property type="entry name" value="GrpE_head"/>
</dbReference>
<evidence type="ECO:0000256" key="2">
    <source>
        <dbReference type="SAM" id="Coils"/>
    </source>
</evidence>
<keyword evidence="2" id="KW-0175">Coiled coil</keyword>
<reference evidence="3" key="1">
    <citation type="submission" date="2022-05" db="EMBL/GenBank/DDBJ databases">
        <title>Halomonas geminus sp. nov. and Halomonas llamarensis sp. nov. isolated from high-altitude salars of the Atacama Desert.</title>
        <authorList>
            <person name="Hintersatz C."/>
            <person name="Rojas L.A."/>
            <person name="Wei T.-S."/>
            <person name="Kutschke S."/>
            <person name="Lehmann F."/>
            <person name="Jain R."/>
            <person name="Pollmann K."/>
        </authorList>
    </citation>
    <scope>NUCLEOTIDE SEQUENCE</scope>
    <source>
        <strain evidence="3">ATCHA</strain>
    </source>
</reference>
<dbReference type="InterPro" id="IPR000740">
    <property type="entry name" value="GrpE"/>
</dbReference>
<proteinExistence type="predicted"/>